<keyword evidence="1" id="KW-1133">Transmembrane helix</keyword>
<reference evidence="2 3" key="1">
    <citation type="submission" date="2022-03" db="EMBL/GenBank/DDBJ databases">
        <title>Draft genome sequence of Furfurilactobacillus curtus JCM 31185.</title>
        <authorList>
            <person name="Suzuki S."/>
            <person name="Endo A."/>
            <person name="Kajikawa A."/>
        </authorList>
    </citation>
    <scope>NUCLEOTIDE SEQUENCE [LARGE SCALE GENOMIC DNA]</scope>
    <source>
        <strain evidence="2 3">JCM 31185</strain>
    </source>
</reference>
<name>A0ABQ5JNP8_9LACO</name>
<gene>
    <name evidence="2" type="ORF">JCM31185_14610</name>
</gene>
<dbReference type="RefSeq" id="WP_407884096.1">
    <property type="nucleotide sequence ID" value="NZ_BQXO01000004.1"/>
</dbReference>
<organism evidence="2 3">
    <name type="scientific">Furfurilactobacillus curtus</name>
    <dbReference type="NCBI Taxonomy" id="1746200"/>
    <lineage>
        <taxon>Bacteria</taxon>
        <taxon>Bacillati</taxon>
        <taxon>Bacillota</taxon>
        <taxon>Bacilli</taxon>
        <taxon>Lactobacillales</taxon>
        <taxon>Lactobacillaceae</taxon>
        <taxon>Furfurilactobacillus</taxon>
    </lineage>
</organism>
<accession>A0ABQ5JNP8</accession>
<comment type="caution">
    <text evidence="2">The sequence shown here is derived from an EMBL/GenBank/DDBJ whole genome shotgun (WGS) entry which is preliminary data.</text>
</comment>
<keyword evidence="1" id="KW-0472">Membrane</keyword>
<evidence type="ECO:0000313" key="3">
    <source>
        <dbReference type="Proteomes" id="UP001628078"/>
    </source>
</evidence>
<protein>
    <recommendedName>
        <fullName evidence="4">Exosortase</fullName>
    </recommendedName>
</protein>
<evidence type="ECO:0000313" key="2">
    <source>
        <dbReference type="EMBL" id="GKT06174.1"/>
    </source>
</evidence>
<dbReference type="Proteomes" id="UP001628078">
    <property type="component" value="Unassembled WGS sequence"/>
</dbReference>
<feature type="transmembrane region" description="Helical" evidence="1">
    <location>
        <begin position="34"/>
        <end position="54"/>
    </location>
</feature>
<dbReference type="EMBL" id="BQXO01000004">
    <property type="protein sequence ID" value="GKT06174.1"/>
    <property type="molecule type" value="Genomic_DNA"/>
</dbReference>
<evidence type="ECO:0008006" key="4">
    <source>
        <dbReference type="Google" id="ProtNLM"/>
    </source>
</evidence>
<keyword evidence="1" id="KW-0812">Transmembrane</keyword>
<keyword evidence="3" id="KW-1185">Reference proteome</keyword>
<proteinExistence type="predicted"/>
<evidence type="ECO:0000256" key="1">
    <source>
        <dbReference type="SAM" id="Phobius"/>
    </source>
</evidence>
<sequence>MGLIFLIIGLLLLIVAVGGVIYFAHENPRAHVSGLIVSVTLFIFAVICISQAYFK</sequence>